<dbReference type="Gene3D" id="1.10.287.470">
    <property type="entry name" value="Helix hairpin bin"/>
    <property type="match status" value="1"/>
</dbReference>
<feature type="domain" description="CzcB-like barrel-sandwich hybrid" evidence="4">
    <location>
        <begin position="64"/>
        <end position="196"/>
    </location>
</feature>
<dbReference type="Pfam" id="PF25989">
    <property type="entry name" value="YknX_C"/>
    <property type="match status" value="1"/>
</dbReference>
<dbReference type="Proteomes" id="UP000199072">
    <property type="component" value="Unassembled WGS sequence"/>
</dbReference>
<dbReference type="PANTHER" id="PTHR30469:SF37">
    <property type="entry name" value="RAGD PROTEIN"/>
    <property type="match status" value="1"/>
</dbReference>
<dbReference type="GO" id="GO:0015562">
    <property type="term" value="F:efflux transmembrane transporter activity"/>
    <property type="evidence" value="ECO:0007669"/>
    <property type="project" value="TreeGrafter"/>
</dbReference>
<evidence type="ECO:0000256" key="1">
    <source>
        <dbReference type="ARBA" id="ARBA00009477"/>
    </source>
</evidence>
<protein>
    <submittedName>
        <fullName evidence="6">RND family efflux transporter, MFP subunit</fullName>
    </submittedName>
</protein>
<dbReference type="Gene3D" id="2.40.50.100">
    <property type="match status" value="1"/>
</dbReference>
<evidence type="ECO:0000256" key="2">
    <source>
        <dbReference type="SAM" id="Coils"/>
    </source>
</evidence>
<accession>A0A1G7JCD8</accession>
<feature type="coiled-coil region" evidence="2">
    <location>
        <begin position="103"/>
        <end position="130"/>
    </location>
</feature>
<dbReference type="GO" id="GO:1990281">
    <property type="term" value="C:efflux pump complex"/>
    <property type="evidence" value="ECO:0007669"/>
    <property type="project" value="TreeGrafter"/>
</dbReference>
<keyword evidence="2" id="KW-0175">Coiled coil</keyword>
<organism evidence="6 7">
    <name type="scientific">Mucilaginibacter pineti</name>
    <dbReference type="NCBI Taxonomy" id="1391627"/>
    <lineage>
        <taxon>Bacteria</taxon>
        <taxon>Pseudomonadati</taxon>
        <taxon>Bacteroidota</taxon>
        <taxon>Sphingobacteriia</taxon>
        <taxon>Sphingobacteriales</taxon>
        <taxon>Sphingobacteriaceae</taxon>
        <taxon>Mucilaginibacter</taxon>
    </lineage>
</organism>
<evidence type="ECO:0000259" key="4">
    <source>
        <dbReference type="Pfam" id="PF25973"/>
    </source>
</evidence>
<dbReference type="InterPro" id="IPR058637">
    <property type="entry name" value="YknX-like_C"/>
</dbReference>
<evidence type="ECO:0000259" key="5">
    <source>
        <dbReference type="Pfam" id="PF25989"/>
    </source>
</evidence>
<sequence>MKTKFIIIAPAICFLAACSGNQKPVDLTETKGAAIKKYEIGSITEKALSSYARLPGQLNPFNEVNLFPKVNGFVKQIYVDRGSQVSKGQLLLTLEAPEMESQLQAANSRYLQAQETANASKEKYNRLKEAAAEPGSVSPLDLDNAISRMKSDMAIANSEKSNVQSVRTMQGYLRIYAPFDGMIVQRNVSPGALVAPGKATDQPMLVLQDTRKLRLEVAIPENYVDKVDLKQAVTFTFNAIPGTAHSARISRSANALGNMRSEAIEIDVLNKDGQLKPGMYGEVKIPMLSGAKSLLVPNAAIVRSTEREYIVIVKDKKAKLVDIKEGLTGKDSTEVFGSLSANDQIVLKASDDIKDGDLIN</sequence>
<dbReference type="STRING" id="1391627.SAMN05216464_114140"/>
<dbReference type="NCBIfam" id="TIGR01730">
    <property type="entry name" value="RND_mfp"/>
    <property type="match status" value="1"/>
</dbReference>
<dbReference type="OrthoDB" id="9806939at2"/>
<reference evidence="6 7" key="1">
    <citation type="submission" date="2016-10" db="EMBL/GenBank/DDBJ databases">
        <authorList>
            <person name="de Groot N.N."/>
        </authorList>
    </citation>
    <scope>NUCLEOTIDE SEQUENCE [LARGE SCALE GENOMIC DNA]</scope>
    <source>
        <strain evidence="6 7">47C3B</strain>
    </source>
</reference>
<gene>
    <name evidence="6" type="ORF">SAMN05216464_114140</name>
</gene>
<dbReference type="AlphaFoldDB" id="A0A1G7JCD8"/>
<dbReference type="Gene3D" id="2.40.420.20">
    <property type="match status" value="1"/>
</dbReference>
<dbReference type="RefSeq" id="WP_091153883.1">
    <property type="nucleotide sequence ID" value="NZ_FNAI01000014.1"/>
</dbReference>
<dbReference type="Pfam" id="PF25954">
    <property type="entry name" value="Beta-barrel_RND_2"/>
    <property type="match status" value="1"/>
</dbReference>
<evidence type="ECO:0000313" key="7">
    <source>
        <dbReference type="Proteomes" id="UP000199072"/>
    </source>
</evidence>
<feature type="domain" description="YknX-like C-terminal permuted SH3-like" evidence="5">
    <location>
        <begin position="294"/>
        <end position="358"/>
    </location>
</feature>
<dbReference type="PANTHER" id="PTHR30469">
    <property type="entry name" value="MULTIDRUG RESISTANCE PROTEIN MDTA"/>
    <property type="match status" value="1"/>
</dbReference>
<evidence type="ECO:0000313" key="6">
    <source>
        <dbReference type="EMBL" id="SDF22591.1"/>
    </source>
</evidence>
<dbReference type="SUPFAM" id="SSF111369">
    <property type="entry name" value="HlyD-like secretion proteins"/>
    <property type="match status" value="1"/>
</dbReference>
<comment type="similarity">
    <text evidence="1">Belongs to the membrane fusion protein (MFP) (TC 8.A.1) family.</text>
</comment>
<proteinExistence type="inferred from homology"/>
<dbReference type="Gene3D" id="2.40.30.170">
    <property type="match status" value="1"/>
</dbReference>
<dbReference type="Pfam" id="PF25973">
    <property type="entry name" value="BSH_CzcB"/>
    <property type="match status" value="1"/>
</dbReference>
<dbReference type="InterPro" id="IPR006143">
    <property type="entry name" value="RND_pump_MFP"/>
</dbReference>
<dbReference type="PROSITE" id="PS51257">
    <property type="entry name" value="PROKAR_LIPOPROTEIN"/>
    <property type="match status" value="1"/>
</dbReference>
<dbReference type="EMBL" id="FNAI01000014">
    <property type="protein sequence ID" value="SDF22591.1"/>
    <property type="molecule type" value="Genomic_DNA"/>
</dbReference>
<feature type="domain" description="CusB-like beta-barrel" evidence="3">
    <location>
        <begin position="215"/>
        <end position="285"/>
    </location>
</feature>
<keyword evidence="7" id="KW-1185">Reference proteome</keyword>
<dbReference type="InterPro" id="IPR058647">
    <property type="entry name" value="BSH_CzcB-like"/>
</dbReference>
<name>A0A1G7JCD8_9SPHI</name>
<dbReference type="InterPro" id="IPR058792">
    <property type="entry name" value="Beta-barrel_RND_2"/>
</dbReference>
<evidence type="ECO:0000259" key="3">
    <source>
        <dbReference type="Pfam" id="PF25954"/>
    </source>
</evidence>